<dbReference type="InterPro" id="IPR006235">
    <property type="entry name" value="OAc-hSer/O-AcSer_sulfhydrylase"/>
</dbReference>
<comment type="caution">
    <text evidence="3">The sequence shown here is derived from an EMBL/GenBank/DDBJ whole genome shotgun (WGS) entry which is preliminary data.</text>
</comment>
<proteinExistence type="predicted"/>
<dbReference type="Proteomes" id="UP000461880">
    <property type="component" value="Unassembled WGS sequence"/>
</dbReference>
<accession>A0A7X2TFR7</accession>
<keyword evidence="3" id="KW-0032">Aminotransferase</keyword>
<reference evidence="3 4" key="1">
    <citation type="submission" date="2019-08" db="EMBL/GenBank/DDBJ databases">
        <title>In-depth cultivation of the pig gut microbiome towards novel bacterial diversity and tailored functional studies.</title>
        <authorList>
            <person name="Wylensek D."/>
            <person name="Hitch T.C.A."/>
            <person name="Clavel T."/>
        </authorList>
    </citation>
    <scope>NUCLEOTIDE SEQUENCE [LARGE SCALE GENOMIC DNA]</scope>
    <source>
        <strain evidence="3 4">Oil+RF-744-GAM-WT-6</strain>
    </source>
</reference>
<dbReference type="PANTHER" id="PTHR43797:SF2">
    <property type="entry name" value="HOMOCYSTEINE_CYSTEINE SYNTHASE"/>
    <property type="match status" value="1"/>
</dbReference>
<protein>
    <submittedName>
        <fullName evidence="3">Aminotransferase class V-fold PLP-dependent enzyme</fullName>
    </submittedName>
</protein>
<dbReference type="Gene3D" id="3.90.1150.130">
    <property type="match status" value="1"/>
</dbReference>
<dbReference type="GO" id="GO:0004124">
    <property type="term" value="F:cysteine synthase activity"/>
    <property type="evidence" value="ECO:0007669"/>
    <property type="project" value="TreeGrafter"/>
</dbReference>
<dbReference type="Gene3D" id="3.40.640.10">
    <property type="entry name" value="Type I PLP-dependent aspartate aminotransferase-like (Major domain)"/>
    <property type="match status" value="1"/>
</dbReference>
<feature type="domain" description="Aminotransferase class V" evidence="1">
    <location>
        <begin position="52"/>
        <end position="227"/>
    </location>
</feature>
<dbReference type="RefSeq" id="WP_154502779.1">
    <property type="nucleotide sequence ID" value="NZ_VUMN01000003.1"/>
</dbReference>
<dbReference type="PANTHER" id="PTHR43797">
    <property type="entry name" value="HOMOCYSTEINE/CYSTEINE SYNTHASE"/>
    <property type="match status" value="1"/>
</dbReference>
<dbReference type="GO" id="GO:0071269">
    <property type="term" value="P:L-homocysteine biosynthetic process"/>
    <property type="evidence" value="ECO:0007669"/>
    <property type="project" value="TreeGrafter"/>
</dbReference>
<dbReference type="Pfam" id="PF00266">
    <property type="entry name" value="Aminotran_5"/>
    <property type="match status" value="1"/>
</dbReference>
<evidence type="ECO:0000313" key="3">
    <source>
        <dbReference type="EMBL" id="MSS57741.1"/>
    </source>
</evidence>
<sequence length="364" mass="40167">MKTYPLESISLREAEEKQFRMVECITHHFTGTESLSRGDLGVNQQNNMPVTTRKAEQAIAEFFHTEDCILVRGSGTNAIRYALSSVIHPGGKILVHKAPVYSTTATSFEMFGLVPVEADFNDLGSIHKVMEANPDIDAALVQYSRQKLDDSYDIAEVLKAIRKEKDIPIVTDDNYAVMKVHSIGAELGSDLSCFSTFKLQGPEGIGCIVGREKYIRIIRKMHYSGGSQTQGHEAMDVLRGLVTAPVLLAVQAESDEEILRRLQNHEVPEVRNAFIANSQSKVLLVEFDQPIAHAVLKEAEKLGALPNPVGAESKYELAPMFYRCSGTVLKSDPSLGERMIRINPNRSGPDTVIRILKEAAASVK</sequence>
<dbReference type="GO" id="GO:0003961">
    <property type="term" value="F:O-acetylhomoserine aminocarboxypropyltransferase activity"/>
    <property type="evidence" value="ECO:0007669"/>
    <property type="project" value="TreeGrafter"/>
</dbReference>
<dbReference type="InterPro" id="IPR000192">
    <property type="entry name" value="Aminotrans_V_dom"/>
</dbReference>
<dbReference type="InterPro" id="IPR015424">
    <property type="entry name" value="PyrdxlP-dep_Trfase"/>
</dbReference>
<feature type="domain" description="YhfS-like C-terminal" evidence="2">
    <location>
        <begin position="256"/>
        <end position="356"/>
    </location>
</feature>
<dbReference type="Pfam" id="PF22475">
    <property type="entry name" value="YhfS-like_C"/>
    <property type="match status" value="1"/>
</dbReference>
<keyword evidence="4" id="KW-1185">Reference proteome</keyword>
<dbReference type="GO" id="GO:0006535">
    <property type="term" value="P:cysteine biosynthetic process from serine"/>
    <property type="evidence" value="ECO:0007669"/>
    <property type="project" value="TreeGrafter"/>
</dbReference>
<dbReference type="InterPro" id="IPR015421">
    <property type="entry name" value="PyrdxlP-dep_Trfase_major"/>
</dbReference>
<dbReference type="GO" id="GO:0008483">
    <property type="term" value="F:transaminase activity"/>
    <property type="evidence" value="ECO:0007669"/>
    <property type="project" value="UniProtKB-KW"/>
</dbReference>
<dbReference type="InterPro" id="IPR054718">
    <property type="entry name" value="YhfS-like_C"/>
</dbReference>
<organism evidence="3 4">
    <name type="scientific">Stecheria intestinalis</name>
    <dbReference type="NCBI Taxonomy" id="2606630"/>
    <lineage>
        <taxon>Bacteria</taxon>
        <taxon>Bacillati</taxon>
        <taxon>Bacillota</taxon>
        <taxon>Erysipelotrichia</taxon>
        <taxon>Erysipelotrichales</taxon>
        <taxon>Erysipelotrichaceae</taxon>
        <taxon>Stecheria</taxon>
    </lineage>
</organism>
<evidence type="ECO:0000259" key="2">
    <source>
        <dbReference type="Pfam" id="PF22475"/>
    </source>
</evidence>
<dbReference type="EMBL" id="VUMN01000003">
    <property type="protein sequence ID" value="MSS57741.1"/>
    <property type="molecule type" value="Genomic_DNA"/>
</dbReference>
<evidence type="ECO:0000313" key="4">
    <source>
        <dbReference type="Proteomes" id="UP000461880"/>
    </source>
</evidence>
<gene>
    <name evidence="3" type="ORF">FYJ51_02325</name>
</gene>
<dbReference type="SUPFAM" id="SSF53383">
    <property type="entry name" value="PLP-dependent transferases"/>
    <property type="match status" value="1"/>
</dbReference>
<dbReference type="AlphaFoldDB" id="A0A7X2TFR7"/>
<evidence type="ECO:0000259" key="1">
    <source>
        <dbReference type="Pfam" id="PF00266"/>
    </source>
</evidence>
<keyword evidence="3" id="KW-0808">Transferase</keyword>
<name>A0A7X2TFR7_9FIRM</name>
<dbReference type="GO" id="GO:0005737">
    <property type="term" value="C:cytoplasm"/>
    <property type="evidence" value="ECO:0007669"/>
    <property type="project" value="TreeGrafter"/>
</dbReference>